<keyword evidence="4" id="KW-0378">Hydrolase</keyword>
<dbReference type="Pfam" id="PF00270">
    <property type="entry name" value="DEAD"/>
    <property type="match status" value="1"/>
</dbReference>
<gene>
    <name evidence="11" type="ORF">RCL2_000145000</name>
</gene>
<dbReference type="Proteomes" id="UP000615446">
    <property type="component" value="Unassembled WGS sequence"/>
</dbReference>
<dbReference type="SMART" id="SM00847">
    <property type="entry name" value="HA2"/>
    <property type="match status" value="1"/>
</dbReference>
<protein>
    <recommendedName>
        <fullName evidence="2">RNA helicase</fullName>
        <ecNumber evidence="2">3.6.4.13</ecNumber>
    </recommendedName>
</protein>
<dbReference type="Pfam" id="PF21010">
    <property type="entry name" value="HA2_C"/>
    <property type="match status" value="1"/>
</dbReference>
<keyword evidence="5 11" id="KW-0347">Helicase</keyword>
<name>A0A8H3KSE3_9GLOM</name>
<evidence type="ECO:0000256" key="2">
    <source>
        <dbReference type="ARBA" id="ARBA00012552"/>
    </source>
</evidence>
<dbReference type="OrthoDB" id="10253254at2759"/>
<dbReference type="InterPro" id="IPR002464">
    <property type="entry name" value="DNA/RNA_helicase_DEAH_CS"/>
</dbReference>
<evidence type="ECO:0000259" key="9">
    <source>
        <dbReference type="PROSITE" id="PS51192"/>
    </source>
</evidence>
<dbReference type="InterPro" id="IPR026768">
    <property type="entry name" value="YPEH2ZP"/>
</dbReference>
<dbReference type="InterPro" id="IPR048333">
    <property type="entry name" value="HA2_WH"/>
</dbReference>
<dbReference type="CDD" id="cd17978">
    <property type="entry name" value="DEXHc_DHX33"/>
    <property type="match status" value="1"/>
</dbReference>
<sequence>MIHAAGGGGNSNSGSNINSNGSNINGNNSSTISSTVPSTTLSTSSSSPNIQDDDDLQNMHHHRTVCKLKCAHCDNNVCVRGMKAMLLADTRIELYSTDVPPFSVQLVGEDYMTQNCQCKIRDVACLTCGNVLGYHITQPCQQCMEACNNGHLWMFHTEAVTSEERLDPEGKKILLWAHLPRAEKDTENDLKKSVERRFSFLLLLLFVFKDGKDSRCCWKTKRKHRSINNDNKHTNQKDPDEPELISRKNLKLDNNNNDKQSSKTKDIFNMDKKRNSQKQSSDNSKISKGKKNGSDLIKFRKDLPIWQERNNLVQEVKKSETIIIMGEMGSGKSTQTPQFLVEFGLISSKKGGIAITQPRRVAAISLASRVSQEFGTQLGQKVGYSVRFDDKSSHSTIIKYLTDGMLLRELLSDSLLLKYSVVILDEAHERTMRTDILFGMVKRAQEIRKNKNKIDQEDKNYEPLKIIVMSATLDTEKFAKYFNTSTILKISGRQFPVTINYASEPQQDYLDAALTTTMQIHIDQPKGDILVFLPGQEDIEILEKLINEYGTSLPPDKLKVITCLLFAALPTEQQTKVFDPAPPGTRKIILATNIAETSITIRGVRYVVDTAKCKIRKFNPRIGMESLSIENISQNSADQRMGRAGREAPGICHRLFTKDEYNRMEKDTEPEIKRCNLAPIILLLKALGIDDVLGFDYLDAPSRTLLKRALEQLFILKALDSQGKITELGRKMAEFPLEPAYAKVLIASQEMSCTREAIEIVSLLSVESIFFSPQDQREHASEMKKKFVSPFGDLITYLNVLRSYEVQKGNSEWCYQNFINRRNMKHVIEVRKQLIQLCIRMGIQTNSSCGNEYEIVLKCMLCGFFRNSATLQPTNNYKTIFSNQNVNVHPSSALFNKKVEAVMYTELVLTTKPYMKNVSAIQSNWLSDTALNIQK</sequence>
<dbReference type="PANTHER" id="PTHR18934:SF118">
    <property type="entry name" value="ATP-DEPENDENT RNA HELICASE DHX33"/>
    <property type="match status" value="1"/>
</dbReference>
<feature type="compositionally biased region" description="Basic and acidic residues" evidence="8">
    <location>
        <begin position="230"/>
        <end position="239"/>
    </location>
</feature>
<dbReference type="GO" id="GO:0045943">
    <property type="term" value="P:positive regulation of transcription by RNA polymerase I"/>
    <property type="evidence" value="ECO:0007669"/>
    <property type="project" value="TreeGrafter"/>
</dbReference>
<feature type="compositionally biased region" description="Gly residues" evidence="8">
    <location>
        <begin position="1"/>
        <end position="11"/>
    </location>
</feature>
<dbReference type="Pfam" id="PF07717">
    <property type="entry name" value="OB_NTP_bind"/>
    <property type="match status" value="1"/>
</dbReference>
<dbReference type="CDD" id="cd18791">
    <property type="entry name" value="SF2_C_RHA"/>
    <property type="match status" value="1"/>
</dbReference>
<dbReference type="Gene3D" id="3.40.50.300">
    <property type="entry name" value="P-loop containing nucleotide triphosphate hydrolases"/>
    <property type="match status" value="2"/>
</dbReference>
<evidence type="ECO:0000259" key="10">
    <source>
        <dbReference type="PROSITE" id="PS51194"/>
    </source>
</evidence>
<dbReference type="PROSITE" id="PS00690">
    <property type="entry name" value="DEAH_ATP_HELICASE"/>
    <property type="match status" value="1"/>
</dbReference>
<dbReference type="GO" id="GO:0003724">
    <property type="term" value="F:RNA helicase activity"/>
    <property type="evidence" value="ECO:0007669"/>
    <property type="project" value="UniProtKB-EC"/>
</dbReference>
<comment type="catalytic activity">
    <reaction evidence="7">
        <text>ATP + H2O = ADP + phosphate + H(+)</text>
        <dbReference type="Rhea" id="RHEA:13065"/>
        <dbReference type="ChEBI" id="CHEBI:15377"/>
        <dbReference type="ChEBI" id="CHEBI:15378"/>
        <dbReference type="ChEBI" id="CHEBI:30616"/>
        <dbReference type="ChEBI" id="CHEBI:43474"/>
        <dbReference type="ChEBI" id="CHEBI:456216"/>
        <dbReference type="EC" id="3.6.4.13"/>
    </reaction>
</comment>
<dbReference type="GO" id="GO:0005524">
    <property type="term" value="F:ATP binding"/>
    <property type="evidence" value="ECO:0007669"/>
    <property type="project" value="UniProtKB-KW"/>
</dbReference>
<dbReference type="Gene3D" id="1.20.120.1080">
    <property type="match status" value="1"/>
</dbReference>
<evidence type="ECO:0000256" key="7">
    <source>
        <dbReference type="ARBA" id="ARBA00047984"/>
    </source>
</evidence>
<dbReference type="PANTHER" id="PTHR18934">
    <property type="entry name" value="ATP-DEPENDENT RNA HELICASE"/>
    <property type="match status" value="1"/>
</dbReference>
<keyword evidence="6" id="KW-0067">ATP-binding</keyword>
<evidence type="ECO:0000256" key="1">
    <source>
        <dbReference type="ARBA" id="ARBA00008792"/>
    </source>
</evidence>
<dbReference type="GO" id="GO:1990904">
    <property type="term" value="C:ribonucleoprotein complex"/>
    <property type="evidence" value="ECO:0007669"/>
    <property type="project" value="UniProtKB-ARBA"/>
</dbReference>
<dbReference type="InterPro" id="IPR001650">
    <property type="entry name" value="Helicase_C-like"/>
</dbReference>
<dbReference type="GO" id="GO:0005730">
    <property type="term" value="C:nucleolus"/>
    <property type="evidence" value="ECO:0007669"/>
    <property type="project" value="TreeGrafter"/>
</dbReference>
<dbReference type="InterPro" id="IPR011545">
    <property type="entry name" value="DEAD/DEAH_box_helicase_dom"/>
</dbReference>
<evidence type="ECO:0000256" key="6">
    <source>
        <dbReference type="ARBA" id="ARBA00022840"/>
    </source>
</evidence>
<dbReference type="InterPro" id="IPR014001">
    <property type="entry name" value="Helicase_ATP-bd"/>
</dbReference>
<evidence type="ECO:0000256" key="4">
    <source>
        <dbReference type="ARBA" id="ARBA00022801"/>
    </source>
</evidence>
<evidence type="ECO:0000256" key="5">
    <source>
        <dbReference type="ARBA" id="ARBA00022806"/>
    </source>
</evidence>
<dbReference type="FunFam" id="3.40.50.300:FF:000145">
    <property type="entry name" value="probable ATP-dependent RNA helicase DHX40"/>
    <property type="match status" value="1"/>
</dbReference>
<evidence type="ECO:0000256" key="3">
    <source>
        <dbReference type="ARBA" id="ARBA00022741"/>
    </source>
</evidence>
<keyword evidence="3" id="KW-0547">Nucleotide-binding</keyword>
<dbReference type="AlphaFoldDB" id="A0A8H3KSE3"/>
<dbReference type="SUPFAM" id="SSF52540">
    <property type="entry name" value="P-loop containing nucleoside triphosphate hydrolases"/>
    <property type="match status" value="1"/>
</dbReference>
<evidence type="ECO:0000313" key="11">
    <source>
        <dbReference type="EMBL" id="GES73944.1"/>
    </source>
</evidence>
<accession>A0A8H3KSE3</accession>
<dbReference type="FunFam" id="3.40.50.300:FF:000637">
    <property type="entry name" value="ATP-dependent RNA helicase DHX37/DHR1"/>
    <property type="match status" value="1"/>
</dbReference>
<dbReference type="PROSITE" id="PS51192">
    <property type="entry name" value="HELICASE_ATP_BIND_1"/>
    <property type="match status" value="1"/>
</dbReference>
<dbReference type="InterPro" id="IPR027417">
    <property type="entry name" value="P-loop_NTPase"/>
</dbReference>
<evidence type="ECO:0000256" key="8">
    <source>
        <dbReference type="SAM" id="MobiDB-lite"/>
    </source>
</evidence>
<feature type="compositionally biased region" description="Basic and acidic residues" evidence="8">
    <location>
        <begin position="260"/>
        <end position="274"/>
    </location>
</feature>
<feature type="domain" description="Helicase ATP-binding" evidence="9">
    <location>
        <begin position="313"/>
        <end position="491"/>
    </location>
</feature>
<feature type="region of interest" description="Disordered" evidence="8">
    <location>
        <begin position="227"/>
        <end position="293"/>
    </location>
</feature>
<dbReference type="InterPro" id="IPR011709">
    <property type="entry name" value="DEAD-box_helicase_OB_fold"/>
</dbReference>
<dbReference type="EMBL" id="BLAL01000011">
    <property type="protein sequence ID" value="GES73944.1"/>
    <property type="molecule type" value="Genomic_DNA"/>
</dbReference>
<dbReference type="EC" id="3.6.4.13" evidence="2"/>
<feature type="domain" description="Helicase C-terminal" evidence="10">
    <location>
        <begin position="517"/>
        <end position="688"/>
    </location>
</feature>
<feature type="region of interest" description="Disordered" evidence="8">
    <location>
        <begin position="1"/>
        <end position="56"/>
    </location>
</feature>
<dbReference type="PROSITE" id="PS51194">
    <property type="entry name" value="HELICASE_CTER"/>
    <property type="match status" value="1"/>
</dbReference>
<organism evidence="11 12">
    <name type="scientific">Rhizophagus clarus</name>
    <dbReference type="NCBI Taxonomy" id="94130"/>
    <lineage>
        <taxon>Eukaryota</taxon>
        <taxon>Fungi</taxon>
        <taxon>Fungi incertae sedis</taxon>
        <taxon>Mucoromycota</taxon>
        <taxon>Glomeromycotina</taxon>
        <taxon>Glomeromycetes</taxon>
        <taxon>Glomerales</taxon>
        <taxon>Glomeraceae</taxon>
        <taxon>Rhizophagus</taxon>
    </lineage>
</organism>
<reference evidence="11" key="1">
    <citation type="submission" date="2019-10" db="EMBL/GenBank/DDBJ databases">
        <title>Conservation and host-specific expression of non-tandemly repeated heterogenous ribosome RNA gene in arbuscular mycorrhizal fungi.</title>
        <authorList>
            <person name="Maeda T."/>
            <person name="Kobayashi Y."/>
            <person name="Nakagawa T."/>
            <person name="Ezawa T."/>
            <person name="Yamaguchi K."/>
            <person name="Bino T."/>
            <person name="Nishimoto Y."/>
            <person name="Shigenobu S."/>
            <person name="Kawaguchi M."/>
        </authorList>
    </citation>
    <scope>NUCLEOTIDE SEQUENCE</scope>
    <source>
        <strain evidence="11">HR1</strain>
    </source>
</reference>
<dbReference type="SMART" id="SM00490">
    <property type="entry name" value="HELICc"/>
    <property type="match status" value="1"/>
</dbReference>
<feature type="compositionally biased region" description="Low complexity" evidence="8">
    <location>
        <begin position="12"/>
        <end position="47"/>
    </location>
</feature>
<proteinExistence type="inferred from homology"/>
<dbReference type="Pfam" id="PF04408">
    <property type="entry name" value="WHD_HA2"/>
    <property type="match status" value="1"/>
</dbReference>
<evidence type="ECO:0000313" key="12">
    <source>
        <dbReference type="Proteomes" id="UP000615446"/>
    </source>
</evidence>
<dbReference type="Pfam" id="PF00271">
    <property type="entry name" value="Helicase_C"/>
    <property type="match status" value="1"/>
</dbReference>
<dbReference type="Pfam" id="PF14976">
    <property type="entry name" value="YPEH2ZP"/>
    <property type="match status" value="1"/>
</dbReference>
<dbReference type="InterPro" id="IPR007502">
    <property type="entry name" value="Helicase-assoc_dom"/>
</dbReference>
<dbReference type="SMART" id="SM00487">
    <property type="entry name" value="DEXDc"/>
    <property type="match status" value="1"/>
</dbReference>
<dbReference type="GO" id="GO:0003725">
    <property type="term" value="F:double-stranded RNA binding"/>
    <property type="evidence" value="ECO:0007669"/>
    <property type="project" value="TreeGrafter"/>
</dbReference>
<comment type="caution">
    <text evidence="11">The sequence shown here is derived from an EMBL/GenBank/DDBJ whole genome shotgun (WGS) entry which is preliminary data.</text>
</comment>
<comment type="similarity">
    <text evidence="1">Belongs to the DEAD box helicase family. DEAH subfamily.</text>
</comment>
<dbReference type="GO" id="GO:0016787">
    <property type="term" value="F:hydrolase activity"/>
    <property type="evidence" value="ECO:0007669"/>
    <property type="project" value="UniProtKB-KW"/>
</dbReference>